<gene>
    <name evidence="3" type="ORF">GAK30_01449</name>
</gene>
<dbReference type="GO" id="GO:0032259">
    <property type="term" value="P:methylation"/>
    <property type="evidence" value="ECO:0007669"/>
    <property type="project" value="UniProtKB-KW"/>
</dbReference>
<accession>A0A7V8FPT3</accession>
<proteinExistence type="predicted"/>
<name>A0A7V8FPT3_9BURK</name>
<reference evidence="4" key="1">
    <citation type="journal article" date="2020" name="MBio">
        <title>Horizontal gene transfer to a defensive symbiont with a reduced genome amongst a multipartite beetle microbiome.</title>
        <authorList>
            <person name="Waterworth S.C."/>
            <person name="Florez L.V."/>
            <person name="Rees E.R."/>
            <person name="Hertweck C."/>
            <person name="Kaltenpoth M."/>
            <person name="Kwan J.C."/>
        </authorList>
    </citation>
    <scope>NUCLEOTIDE SEQUENCE [LARGE SCALE GENOMIC DNA]</scope>
</reference>
<evidence type="ECO:0000256" key="2">
    <source>
        <dbReference type="ARBA" id="ARBA00022679"/>
    </source>
</evidence>
<evidence type="ECO:0000313" key="4">
    <source>
        <dbReference type="Proteomes" id="UP000461670"/>
    </source>
</evidence>
<keyword evidence="2" id="KW-0808">Transferase</keyword>
<dbReference type="PANTHER" id="PTHR13090:SF1">
    <property type="entry name" value="ARGININE-HYDROXYLASE NDUFAF5, MITOCHONDRIAL"/>
    <property type="match status" value="1"/>
</dbReference>
<dbReference type="AlphaFoldDB" id="A0A7V8FPT3"/>
<evidence type="ECO:0000256" key="1">
    <source>
        <dbReference type="ARBA" id="ARBA00022603"/>
    </source>
</evidence>
<evidence type="ECO:0008006" key="5">
    <source>
        <dbReference type="Google" id="ProtNLM"/>
    </source>
</evidence>
<dbReference type="InterPro" id="IPR029063">
    <property type="entry name" value="SAM-dependent_MTases_sf"/>
</dbReference>
<dbReference type="PANTHER" id="PTHR13090">
    <property type="entry name" value="ARGININE-HYDROXYLASE NDUFAF5, MITOCHONDRIAL"/>
    <property type="match status" value="1"/>
</dbReference>
<keyword evidence="1" id="KW-0489">Methyltransferase</keyword>
<dbReference type="Gene3D" id="3.40.50.150">
    <property type="entry name" value="Vaccinia Virus protein VP39"/>
    <property type="match status" value="1"/>
</dbReference>
<dbReference type="InterPro" id="IPR050602">
    <property type="entry name" value="Malonyl-ACP_OMT"/>
</dbReference>
<sequence length="310" mass="34933">MTDSNDLPAPPTIDARAAERWRLHAPALSPWLHEEVGQRMQARLQWIKRQPAAWANWSPLRGGLRTHAEVAERYPEARVHLVEPGAAHAEAALAALAPRQPWWQRLRRAGGDPPAWSADGQGLQVDMVWSNMQLHAAGQPQRLMRQWCDSLVADGFLMFSCLGPDTVRELRALYQRLGWPVAGHEFTDMHDWGDMLVQAGFAEPVMDMERIVLTYDSPARLLQELRELGRNLHPGRFPALRGRGWRARLEDAIGEQLATPESDGRLALTFEVIYGHAFKAPPRMPVASDSRIALDDMRSLLRSGKKPVRP</sequence>
<dbReference type="SUPFAM" id="SSF53335">
    <property type="entry name" value="S-adenosyl-L-methionine-dependent methyltransferases"/>
    <property type="match status" value="1"/>
</dbReference>
<comment type="caution">
    <text evidence="3">The sequence shown here is derived from an EMBL/GenBank/DDBJ whole genome shotgun (WGS) entry which is preliminary data.</text>
</comment>
<dbReference type="GO" id="GO:0008168">
    <property type="term" value="F:methyltransferase activity"/>
    <property type="evidence" value="ECO:0007669"/>
    <property type="project" value="UniProtKB-KW"/>
</dbReference>
<dbReference type="Proteomes" id="UP000461670">
    <property type="component" value="Unassembled WGS sequence"/>
</dbReference>
<evidence type="ECO:0000313" key="3">
    <source>
        <dbReference type="EMBL" id="KAF1021947.1"/>
    </source>
</evidence>
<organism evidence="3 4">
    <name type="scientific">Paracidovorax wautersii</name>
    <dbReference type="NCBI Taxonomy" id="1177982"/>
    <lineage>
        <taxon>Bacteria</taxon>
        <taxon>Pseudomonadati</taxon>
        <taxon>Pseudomonadota</taxon>
        <taxon>Betaproteobacteria</taxon>
        <taxon>Burkholderiales</taxon>
        <taxon>Comamonadaceae</taxon>
        <taxon>Paracidovorax</taxon>
    </lineage>
</organism>
<protein>
    <recommendedName>
        <fullName evidence="5">Malonyl-CoA O-methyltransferase</fullName>
    </recommendedName>
</protein>
<dbReference type="EMBL" id="WNDQ01000016">
    <property type="protein sequence ID" value="KAF1021947.1"/>
    <property type="molecule type" value="Genomic_DNA"/>
</dbReference>